<sequence>MAIFGKKNQLLNEQIRKEFNIKDLGPADLLLGVKIQQLDDGLTLYQQNFVDSLLDLYGTQNCKTIETPLVPNENISAATEDEKKAFDQMKINFRSAVGSINYLSTATRPDLSHAVRSITISRKPRCTTLEGFYSHLKVPAWNPGYRTSLRSTWYSRSDRIQRRRLG</sequence>
<evidence type="ECO:0000313" key="2">
    <source>
        <dbReference type="EMBL" id="MBW0462418.1"/>
    </source>
</evidence>
<organism evidence="2 3">
    <name type="scientific">Austropuccinia psidii MF-1</name>
    <dbReference type="NCBI Taxonomy" id="1389203"/>
    <lineage>
        <taxon>Eukaryota</taxon>
        <taxon>Fungi</taxon>
        <taxon>Dikarya</taxon>
        <taxon>Basidiomycota</taxon>
        <taxon>Pucciniomycotina</taxon>
        <taxon>Pucciniomycetes</taxon>
        <taxon>Pucciniales</taxon>
        <taxon>Sphaerophragmiaceae</taxon>
        <taxon>Austropuccinia</taxon>
    </lineage>
</organism>
<accession>A0A9Q3BC55</accession>
<dbReference type="AlphaFoldDB" id="A0A9Q3BC55"/>
<protein>
    <recommendedName>
        <fullName evidence="1">Reverse transcriptase Ty1/copia-type domain-containing protein</fullName>
    </recommendedName>
</protein>
<feature type="domain" description="Reverse transcriptase Ty1/copia-type" evidence="1">
    <location>
        <begin position="11"/>
        <end position="70"/>
    </location>
</feature>
<keyword evidence="3" id="KW-1185">Reference proteome</keyword>
<dbReference type="Proteomes" id="UP000765509">
    <property type="component" value="Unassembled WGS sequence"/>
</dbReference>
<evidence type="ECO:0000313" key="3">
    <source>
        <dbReference type="Proteomes" id="UP000765509"/>
    </source>
</evidence>
<reference evidence="2" key="1">
    <citation type="submission" date="2021-03" db="EMBL/GenBank/DDBJ databases">
        <title>Draft genome sequence of rust myrtle Austropuccinia psidii MF-1, a brazilian biotype.</title>
        <authorList>
            <person name="Quecine M.C."/>
            <person name="Pachon D.M.R."/>
            <person name="Bonatelli M.L."/>
            <person name="Correr F.H."/>
            <person name="Franceschini L.M."/>
            <person name="Leite T.F."/>
            <person name="Margarido G.R.A."/>
            <person name="Almeida C.A."/>
            <person name="Ferrarezi J.A."/>
            <person name="Labate C.A."/>
        </authorList>
    </citation>
    <scope>NUCLEOTIDE SEQUENCE</scope>
    <source>
        <strain evidence="2">MF-1</strain>
    </source>
</reference>
<dbReference type="OrthoDB" id="1749075at2759"/>
<name>A0A9Q3BC55_9BASI</name>
<evidence type="ECO:0000259" key="1">
    <source>
        <dbReference type="Pfam" id="PF07727"/>
    </source>
</evidence>
<proteinExistence type="predicted"/>
<gene>
    <name evidence="2" type="ORF">O181_002133</name>
</gene>
<dbReference type="Pfam" id="PF07727">
    <property type="entry name" value="RVT_2"/>
    <property type="match status" value="1"/>
</dbReference>
<dbReference type="EMBL" id="AVOT02000346">
    <property type="protein sequence ID" value="MBW0462418.1"/>
    <property type="molecule type" value="Genomic_DNA"/>
</dbReference>
<comment type="caution">
    <text evidence="2">The sequence shown here is derived from an EMBL/GenBank/DDBJ whole genome shotgun (WGS) entry which is preliminary data.</text>
</comment>
<dbReference type="InterPro" id="IPR013103">
    <property type="entry name" value="RVT_2"/>
</dbReference>